<keyword evidence="5" id="KW-1185">Reference proteome</keyword>
<protein>
    <submittedName>
        <fullName evidence="4">Ribonuclease H-like domain-containing protein</fullName>
    </submittedName>
</protein>
<dbReference type="EMBL" id="BQNB010009685">
    <property type="protein sequence ID" value="GJS66965.1"/>
    <property type="molecule type" value="Genomic_DNA"/>
</dbReference>
<dbReference type="PANTHER" id="PTHR42648">
    <property type="entry name" value="TRANSPOSASE, PUTATIVE-RELATED"/>
    <property type="match status" value="1"/>
</dbReference>
<feature type="transmembrane region" description="Helical" evidence="2">
    <location>
        <begin position="6"/>
        <end position="23"/>
    </location>
</feature>
<organism evidence="4 5">
    <name type="scientific">Tanacetum coccineum</name>
    <dbReference type="NCBI Taxonomy" id="301880"/>
    <lineage>
        <taxon>Eukaryota</taxon>
        <taxon>Viridiplantae</taxon>
        <taxon>Streptophyta</taxon>
        <taxon>Embryophyta</taxon>
        <taxon>Tracheophyta</taxon>
        <taxon>Spermatophyta</taxon>
        <taxon>Magnoliopsida</taxon>
        <taxon>eudicotyledons</taxon>
        <taxon>Gunneridae</taxon>
        <taxon>Pentapetalae</taxon>
        <taxon>asterids</taxon>
        <taxon>campanulids</taxon>
        <taxon>Asterales</taxon>
        <taxon>Asteraceae</taxon>
        <taxon>Asteroideae</taxon>
        <taxon>Anthemideae</taxon>
        <taxon>Anthemidinae</taxon>
        <taxon>Tanacetum</taxon>
    </lineage>
</organism>
<keyword evidence="2" id="KW-0472">Membrane</keyword>
<dbReference type="InterPro" id="IPR039537">
    <property type="entry name" value="Retrotran_Ty1/copia-like"/>
</dbReference>
<reference evidence="4" key="2">
    <citation type="submission" date="2022-01" db="EMBL/GenBank/DDBJ databases">
        <authorList>
            <person name="Yamashiro T."/>
            <person name="Shiraishi A."/>
            <person name="Satake H."/>
            <person name="Nakayama K."/>
        </authorList>
    </citation>
    <scope>NUCLEOTIDE SEQUENCE</scope>
</reference>
<gene>
    <name evidence="4" type="ORF">Tco_0681529</name>
</gene>
<dbReference type="Pfam" id="PF13976">
    <property type="entry name" value="gag_pre-integrs"/>
    <property type="match status" value="1"/>
</dbReference>
<dbReference type="InterPro" id="IPR025724">
    <property type="entry name" value="GAG-pre-integrase_dom"/>
</dbReference>
<dbReference type="PROSITE" id="PS50994">
    <property type="entry name" value="INTEGRASE"/>
    <property type="match status" value="1"/>
</dbReference>
<dbReference type="InterPro" id="IPR036397">
    <property type="entry name" value="RNaseH_sf"/>
</dbReference>
<reference evidence="4" key="1">
    <citation type="journal article" date="2022" name="Int. J. Mol. Sci.">
        <title>Draft Genome of Tanacetum Coccineum: Genomic Comparison of Closely Related Tanacetum-Family Plants.</title>
        <authorList>
            <person name="Yamashiro T."/>
            <person name="Shiraishi A."/>
            <person name="Nakayama K."/>
            <person name="Satake H."/>
        </authorList>
    </citation>
    <scope>NUCLEOTIDE SEQUENCE</scope>
</reference>
<sequence length="1033" mass="116290">MSMQRSLAMVIINWVTLLLRVYYVEGLKAPPISVGQFCDGMVEVKISITIQLKTENTNTEVLHTLHMDLCGPMRTESINGKNVLGTPQPERRFCRKTEPDLWKLLVLCSIFAKAPLFLWAEAVATACYTLNRSLDLGLSTNVFDDVVKKKLKAKADIGIFVGYAPTKKAYRIYNKRTRKIQETVHVAFDELYREVRSSRSALVKDTEPTCVLPYKEPAHGRENAFLMAMNEGLSMLVYQKDFVGSRASPLACPVPTSREALYGLTTSSYCAVSIFIKPIPNYASGNLEKKFGLTHAHPLTLQWRSVPNLDEDKGRKGLIDPTRFVIQAKPYGHAPYLQSSGSFGTFKGCLTPEKSTSGSAQFLGHRLVSWSSKKQKSTAISTTEAEYIALSGCCAQILWMRSQLRDYGFAFNKIPMYCDNQSAIALCCNSVQHSRSKHIDIRHHFIKEQVERKVVELYFVETKYQLADIFTKALPRERFATLLPLLGVKQMSPETLKELQDESVSGSKGRTVADSFYSRSTTTVLKFKTDCSILSCLGSFCMNLMPGLRTAPTSEVVISLINVLYKGSYSTARPVNTARPVSTVRPFAPKMAQTSGSIRPIYPIMDNIRPRGSYSPIKEVLIHKTAFRPKIKTRSVKTFRVQNMTTVGTRAVVNAGKGKMDIDLRKSRWVWRPKRNYLDHVSKDSGSFMLKKGNPEILLQDHAVVDSGCSSHMTGNKAYLSDYEDYNGGFVAFGSDPKGGKITGKGKIKTANLDFDDVYFVDELKFNLFSVSQMCDKKNSVLFTETECLILSPSFKLLDESQVVLRAPRKDDVYSLNLKNIIPSGGITCLYANATADESKLWHRRLGHVNFKNINKLVKGHLVRGLPSKVFVNDHTCVACKKGKQHKASCKAKLERIIKKPLELLHMDLFGHVFVESINKKMYCLVVTDDFSRFSWVFFLATKDETSEILCKFIIGLENQLNHNVKIIRCDNRTEFKNHAMNELCAKKGIKREFSVARTPQQNGVAERKNRTLIEAAKAHKNSKRISWNKNQS</sequence>
<dbReference type="InterPro" id="IPR057670">
    <property type="entry name" value="SH3_retrovirus"/>
</dbReference>
<dbReference type="InterPro" id="IPR054722">
    <property type="entry name" value="PolX-like_BBD"/>
</dbReference>
<dbReference type="PANTHER" id="PTHR42648:SF32">
    <property type="entry name" value="RIBONUCLEASE H-LIKE DOMAIN, GAG-PRE-INTEGRASE DOMAIN PROTEIN-RELATED"/>
    <property type="match status" value="1"/>
</dbReference>
<dbReference type="InterPro" id="IPR012337">
    <property type="entry name" value="RNaseH-like_sf"/>
</dbReference>
<dbReference type="Gene3D" id="3.30.420.10">
    <property type="entry name" value="Ribonuclease H-like superfamily/Ribonuclease H"/>
    <property type="match status" value="1"/>
</dbReference>
<evidence type="ECO:0000259" key="3">
    <source>
        <dbReference type="PROSITE" id="PS50994"/>
    </source>
</evidence>
<name>A0ABQ4XPS4_9ASTR</name>
<dbReference type="Proteomes" id="UP001151760">
    <property type="component" value="Unassembled WGS sequence"/>
</dbReference>
<accession>A0ABQ4XPS4</accession>
<proteinExistence type="predicted"/>
<dbReference type="SUPFAM" id="SSF53098">
    <property type="entry name" value="Ribonuclease H-like"/>
    <property type="match status" value="1"/>
</dbReference>
<dbReference type="Pfam" id="PF22936">
    <property type="entry name" value="Pol_BBD"/>
    <property type="match status" value="1"/>
</dbReference>
<evidence type="ECO:0000313" key="4">
    <source>
        <dbReference type="EMBL" id="GJS66965.1"/>
    </source>
</evidence>
<keyword evidence="2" id="KW-0812">Transmembrane</keyword>
<dbReference type="CDD" id="cd09272">
    <property type="entry name" value="RNase_HI_RT_Ty1"/>
    <property type="match status" value="1"/>
</dbReference>
<keyword evidence="1" id="KW-0645">Protease</keyword>
<dbReference type="Pfam" id="PF00665">
    <property type="entry name" value="rve"/>
    <property type="match status" value="1"/>
</dbReference>
<evidence type="ECO:0000256" key="1">
    <source>
        <dbReference type="ARBA" id="ARBA00022670"/>
    </source>
</evidence>
<dbReference type="Pfam" id="PF25597">
    <property type="entry name" value="SH3_retrovirus"/>
    <property type="match status" value="1"/>
</dbReference>
<keyword evidence="2" id="KW-1133">Transmembrane helix</keyword>
<keyword evidence="1" id="KW-0378">Hydrolase</keyword>
<comment type="caution">
    <text evidence="4">The sequence shown here is derived from an EMBL/GenBank/DDBJ whole genome shotgun (WGS) entry which is preliminary data.</text>
</comment>
<evidence type="ECO:0000256" key="2">
    <source>
        <dbReference type="SAM" id="Phobius"/>
    </source>
</evidence>
<feature type="domain" description="Integrase catalytic" evidence="3">
    <location>
        <begin position="897"/>
        <end position="1033"/>
    </location>
</feature>
<dbReference type="InterPro" id="IPR001584">
    <property type="entry name" value="Integrase_cat-core"/>
</dbReference>
<evidence type="ECO:0000313" key="5">
    <source>
        <dbReference type="Proteomes" id="UP001151760"/>
    </source>
</evidence>